<dbReference type="EMBL" id="QRLR01000006">
    <property type="protein sequence ID" value="RHJ22068.1"/>
    <property type="molecule type" value="Genomic_DNA"/>
</dbReference>
<organism evidence="1 2">
    <name type="scientific">Bifidobacterium bifidum</name>
    <dbReference type="NCBI Taxonomy" id="1681"/>
    <lineage>
        <taxon>Bacteria</taxon>
        <taxon>Bacillati</taxon>
        <taxon>Actinomycetota</taxon>
        <taxon>Actinomycetes</taxon>
        <taxon>Bifidobacteriales</taxon>
        <taxon>Bifidobacteriaceae</taxon>
        <taxon>Bifidobacterium</taxon>
    </lineage>
</organism>
<evidence type="ECO:0000313" key="1">
    <source>
        <dbReference type="EMBL" id="RHJ22068.1"/>
    </source>
</evidence>
<evidence type="ECO:0000313" key="2">
    <source>
        <dbReference type="Proteomes" id="UP000283727"/>
    </source>
</evidence>
<gene>
    <name evidence="1" type="ORF">DW137_09585</name>
</gene>
<name>A0A415C2W0_BIFBI</name>
<sequence length="237" mass="26867">MILQTLGEGISLFEGDCRELLASLPDVPYSDLHERVLRSLDNARMHTSETKQPYISLPPMEGDYGYLTIVEKTGSDARGNRMVRCRCICGNVKEYRLANLKSGKTVSCGCMKNLLIAAKQSTHNASVPESDCHHLYVIWKSLGRRRRKSNYTETSLIGVDESWKNWIAFKEWSLGHGYVEGKRLVRTDANKPYGPDNCLWVVRSDEIFRSLGSTKQLSRTAETSENVGYVRKQGRRS</sequence>
<dbReference type="AlphaFoldDB" id="A0A415C2W0"/>
<dbReference type="RefSeq" id="WP_117658452.1">
    <property type="nucleotide sequence ID" value="NZ_QRLK01000009.1"/>
</dbReference>
<proteinExistence type="predicted"/>
<dbReference type="Proteomes" id="UP000283727">
    <property type="component" value="Unassembled WGS sequence"/>
</dbReference>
<accession>A0A415C2W0</accession>
<comment type="caution">
    <text evidence="1">The sequence shown here is derived from an EMBL/GenBank/DDBJ whole genome shotgun (WGS) entry which is preliminary data.</text>
</comment>
<reference evidence="1 2" key="1">
    <citation type="submission" date="2018-08" db="EMBL/GenBank/DDBJ databases">
        <title>A genome reference for cultivated species of the human gut microbiota.</title>
        <authorList>
            <person name="Zou Y."/>
            <person name="Xue W."/>
            <person name="Luo G."/>
        </authorList>
    </citation>
    <scope>NUCLEOTIDE SEQUENCE [LARGE SCALE GENOMIC DNA]</scope>
    <source>
        <strain evidence="1 2">AM12-10</strain>
    </source>
</reference>
<protein>
    <submittedName>
        <fullName evidence="1">Uncharacterized protein</fullName>
    </submittedName>
</protein>